<dbReference type="RefSeq" id="WP_029335748.1">
    <property type="nucleotide sequence ID" value="NZ_UGGP01000001.1"/>
</dbReference>
<dbReference type="PROSITE" id="PS00194">
    <property type="entry name" value="THIOREDOXIN_1"/>
    <property type="match status" value="1"/>
</dbReference>
<evidence type="ECO:0000256" key="1">
    <source>
        <dbReference type="ARBA" id="ARBA00023157"/>
    </source>
</evidence>
<dbReference type="OrthoDB" id="25753at2"/>
<reference evidence="4 5" key="1">
    <citation type="submission" date="2018-06" db="EMBL/GenBank/DDBJ databases">
        <authorList>
            <consortium name="Pathogen Informatics"/>
            <person name="Doyle S."/>
        </authorList>
    </citation>
    <scope>NUCLEOTIDE SEQUENCE [LARGE SCALE GENOMIC DNA]</scope>
    <source>
        <strain evidence="4 5">NCTC13163</strain>
    </source>
</reference>
<dbReference type="Gene3D" id="3.40.30.10">
    <property type="entry name" value="Glutaredoxin"/>
    <property type="match status" value="1"/>
</dbReference>
<dbReference type="SUPFAM" id="SSF52833">
    <property type="entry name" value="Thioredoxin-like"/>
    <property type="match status" value="1"/>
</dbReference>
<name>A0A377FX34_9BACL</name>
<feature type="transmembrane region" description="Helical" evidence="2">
    <location>
        <begin position="6"/>
        <end position="27"/>
    </location>
</feature>
<feature type="domain" description="Thioredoxin" evidence="3">
    <location>
        <begin position="239"/>
        <end position="374"/>
    </location>
</feature>
<feature type="transmembrane region" description="Helical" evidence="2">
    <location>
        <begin position="131"/>
        <end position="150"/>
    </location>
</feature>
<dbReference type="Pfam" id="PF00578">
    <property type="entry name" value="AhpC-TSA"/>
    <property type="match status" value="1"/>
</dbReference>
<dbReference type="InterPro" id="IPR050553">
    <property type="entry name" value="Thioredoxin_ResA/DsbE_sf"/>
</dbReference>
<feature type="transmembrane region" description="Helical" evidence="2">
    <location>
        <begin position="39"/>
        <end position="62"/>
    </location>
</feature>
<dbReference type="PANTHER" id="PTHR42852">
    <property type="entry name" value="THIOL:DISULFIDE INTERCHANGE PROTEIN DSBE"/>
    <property type="match status" value="1"/>
</dbReference>
<dbReference type="InterPro" id="IPR036249">
    <property type="entry name" value="Thioredoxin-like_sf"/>
</dbReference>
<dbReference type="PROSITE" id="PS51352">
    <property type="entry name" value="THIOREDOXIN_2"/>
    <property type="match status" value="1"/>
</dbReference>
<dbReference type="InterPro" id="IPR000866">
    <property type="entry name" value="AhpC/TSA"/>
</dbReference>
<feature type="transmembrane region" description="Helical" evidence="2">
    <location>
        <begin position="98"/>
        <end position="119"/>
    </location>
</feature>
<dbReference type="Proteomes" id="UP000254060">
    <property type="component" value="Unassembled WGS sequence"/>
</dbReference>
<feature type="transmembrane region" description="Helical" evidence="2">
    <location>
        <begin position="68"/>
        <end position="91"/>
    </location>
</feature>
<evidence type="ECO:0000313" key="5">
    <source>
        <dbReference type="Proteomes" id="UP000254060"/>
    </source>
</evidence>
<dbReference type="CDD" id="cd02966">
    <property type="entry name" value="TlpA_like_family"/>
    <property type="match status" value="1"/>
</dbReference>
<proteinExistence type="predicted"/>
<evidence type="ECO:0000256" key="2">
    <source>
        <dbReference type="SAM" id="Phobius"/>
    </source>
</evidence>
<dbReference type="AlphaFoldDB" id="A0A377FX34"/>
<protein>
    <submittedName>
        <fullName evidence="4">Stage IV sporulation protein H</fullName>
    </submittedName>
</protein>
<evidence type="ECO:0000313" key="4">
    <source>
        <dbReference type="EMBL" id="STO08853.1"/>
    </source>
</evidence>
<dbReference type="GO" id="GO:0016209">
    <property type="term" value="F:antioxidant activity"/>
    <property type="evidence" value="ECO:0007669"/>
    <property type="project" value="InterPro"/>
</dbReference>
<sequence length="374" mass="41023">MIAIGPLNIRLDLLVFMVSLLVLYIGFKKIGLTEKERDAVLGTWFAGFLAWKGSAIVIGLISTGSLSLALYATGGNWSVAIAALVIGLFVFRLDKRLYGYWTLSGLVLWLGVTLTVPRYASLPLIASPQPLHLYTAGLIVLLIILTWRWMRTPSLGLLVWTAVGASAIWLASTYVTTTLNLSWLVPFTALIALAVYLARPSRRVVQYGLGALVLLAVVNASLPDETKTLDSNTTEATGLNIGQVPPNFELRRTDGSTFRLEDLRGQRVVINFWASWCPPCRAEMPDMATFARSTDEVTIVAVNTTTSERDVMDAQTFVAPYEDAFEVVYDEDGTVANGYRIQAMPTTYVLDESGVITAKQFGAIDKAWLDARTK</sequence>
<dbReference type="STRING" id="1397694.GCA_000702585_02719"/>
<keyword evidence="2" id="KW-0472">Membrane</keyword>
<accession>A0A377FX34</accession>
<dbReference type="GO" id="GO:0016491">
    <property type="term" value="F:oxidoreductase activity"/>
    <property type="evidence" value="ECO:0007669"/>
    <property type="project" value="InterPro"/>
</dbReference>
<feature type="transmembrane region" description="Helical" evidence="2">
    <location>
        <begin position="157"/>
        <end position="175"/>
    </location>
</feature>
<feature type="transmembrane region" description="Helical" evidence="2">
    <location>
        <begin position="181"/>
        <end position="197"/>
    </location>
</feature>
<keyword evidence="1" id="KW-1015">Disulfide bond</keyword>
<organism evidence="4 5">
    <name type="scientific">Exiguobacterium aurantiacum</name>
    <dbReference type="NCBI Taxonomy" id="33987"/>
    <lineage>
        <taxon>Bacteria</taxon>
        <taxon>Bacillati</taxon>
        <taxon>Bacillota</taxon>
        <taxon>Bacilli</taxon>
        <taxon>Bacillales</taxon>
        <taxon>Bacillales Family XII. Incertae Sedis</taxon>
        <taxon>Exiguobacterium</taxon>
    </lineage>
</organism>
<dbReference type="InterPro" id="IPR013766">
    <property type="entry name" value="Thioredoxin_domain"/>
</dbReference>
<dbReference type="InterPro" id="IPR017937">
    <property type="entry name" value="Thioredoxin_CS"/>
</dbReference>
<evidence type="ECO:0000259" key="3">
    <source>
        <dbReference type="PROSITE" id="PS51352"/>
    </source>
</evidence>
<gene>
    <name evidence="4" type="primary">stoA</name>
    <name evidence="4" type="ORF">NCTC13163_02231</name>
</gene>
<keyword evidence="2" id="KW-1133">Transmembrane helix</keyword>
<dbReference type="EMBL" id="UGGP01000001">
    <property type="protein sequence ID" value="STO08853.1"/>
    <property type="molecule type" value="Genomic_DNA"/>
</dbReference>
<keyword evidence="2" id="KW-0812">Transmembrane</keyword>
<dbReference type="PANTHER" id="PTHR42852:SF17">
    <property type="entry name" value="THIOREDOXIN-LIKE PROTEIN HI_1115"/>
    <property type="match status" value="1"/>
</dbReference>